<feature type="domain" description="CHAD" evidence="2">
    <location>
        <begin position="222"/>
        <end position="524"/>
    </location>
</feature>
<dbReference type="InterPro" id="IPR023577">
    <property type="entry name" value="CYTH_domain"/>
</dbReference>
<reference evidence="3 4" key="1">
    <citation type="submission" date="2016-10" db="EMBL/GenBank/DDBJ databases">
        <authorList>
            <person name="de Groot N.N."/>
        </authorList>
    </citation>
    <scope>NUCLEOTIDE SEQUENCE [LARGE SCALE GENOMIC DNA]</scope>
    <source>
        <strain evidence="3 4">DSM 17890</strain>
    </source>
</reference>
<protein>
    <submittedName>
        <fullName evidence="3">Inorganic triphosphatase YgiF, contains CYTH and CHAD domains</fullName>
    </submittedName>
</protein>
<dbReference type="SMART" id="SM00880">
    <property type="entry name" value="CHAD"/>
    <property type="match status" value="1"/>
</dbReference>
<dbReference type="InterPro" id="IPR039013">
    <property type="entry name" value="YgiF"/>
</dbReference>
<feature type="domain" description="CYTH" evidence="1">
    <location>
        <begin position="1"/>
        <end position="203"/>
    </location>
</feature>
<evidence type="ECO:0000313" key="3">
    <source>
        <dbReference type="EMBL" id="SDX51781.1"/>
    </source>
</evidence>
<dbReference type="OrthoDB" id="9777271at2"/>
<dbReference type="AlphaFoldDB" id="A0A1H3CCB0"/>
<dbReference type="PANTHER" id="PTHR39569">
    <property type="entry name" value="INORGANIC TRIPHOSPHATASE"/>
    <property type="match status" value="1"/>
</dbReference>
<accession>A0A1H3CCB0</accession>
<sequence length="524" mass="56220">MTEIELKFLLDEAGEAALRRAPALRAMAEAPAKRSRLRSIYFDTPDQALRRAKIALRLRKVGRGWVQTVKRGSGAGTGLFAVQEDEAPAPGGRLDFDLIADADLRAAVEDAIGDAPLSPVFETVMERTTRDLAAEGGAAELAIDVGEIVAGGVRAPLREAELELTSGDPRALYAMAGALFAKIPARFSGLSKSARGYALAAGEPAVPAPAPRHAAPPALIPGETTEAAAARMLRDCLAQIDANVACVLAGDEIGGPHQLRVGLRRLRSLFAIFRGELDGPALRGLNDAARSLAGQAGRLRDLDVLAEEMLPRAARMAGAQTAEARDADAAGLEALAAAIAPRREAARADLRAALAGPEARRFLIELSAFVELRGWLRPHDHGQTALLARPVEAAAAEGLKKRWKKARRGAEGLETLSIDARHELRKELKKLRYGVDFFAPLYPAEVVQPFRKPLKKLQNLFGALNDAAMVEAVLTLPGAPAEDDPAAQRAAGRMLGRLEAKAEQDWARAREMWDLLSEAPRFWR</sequence>
<evidence type="ECO:0000313" key="4">
    <source>
        <dbReference type="Proteomes" id="UP000199118"/>
    </source>
</evidence>
<dbReference type="PROSITE" id="PS51708">
    <property type="entry name" value="CHAD"/>
    <property type="match status" value="1"/>
</dbReference>
<dbReference type="SMART" id="SM01118">
    <property type="entry name" value="CYTH"/>
    <property type="match status" value="1"/>
</dbReference>
<gene>
    <name evidence="3" type="ORF">SAMN05444336_10652</name>
</gene>
<dbReference type="Proteomes" id="UP000199118">
    <property type="component" value="Unassembled WGS sequence"/>
</dbReference>
<dbReference type="InterPro" id="IPR033469">
    <property type="entry name" value="CYTH-like_dom_sf"/>
</dbReference>
<dbReference type="GO" id="GO:0046872">
    <property type="term" value="F:metal ion binding"/>
    <property type="evidence" value="ECO:0007669"/>
    <property type="project" value="TreeGrafter"/>
</dbReference>
<dbReference type="RefSeq" id="WP_092683492.1">
    <property type="nucleotide sequence ID" value="NZ_FNMZ01000006.1"/>
</dbReference>
<name>A0A1H3CCB0_9RHOB</name>
<keyword evidence="4" id="KW-1185">Reference proteome</keyword>
<dbReference type="InterPro" id="IPR007899">
    <property type="entry name" value="CHAD_dom"/>
</dbReference>
<dbReference type="Gene3D" id="2.40.320.10">
    <property type="entry name" value="Hypothetical Protein Pfu-838710-001"/>
    <property type="match status" value="1"/>
</dbReference>
<dbReference type="Gene3D" id="1.40.20.10">
    <property type="entry name" value="CHAD domain"/>
    <property type="match status" value="1"/>
</dbReference>
<dbReference type="Pfam" id="PF01928">
    <property type="entry name" value="CYTH"/>
    <property type="match status" value="1"/>
</dbReference>
<dbReference type="EMBL" id="FNMZ01000006">
    <property type="protein sequence ID" value="SDX51781.1"/>
    <property type="molecule type" value="Genomic_DNA"/>
</dbReference>
<organism evidence="3 4">
    <name type="scientific">Albimonas donghaensis</name>
    <dbReference type="NCBI Taxonomy" id="356660"/>
    <lineage>
        <taxon>Bacteria</taxon>
        <taxon>Pseudomonadati</taxon>
        <taxon>Pseudomonadota</taxon>
        <taxon>Alphaproteobacteria</taxon>
        <taxon>Rhodobacterales</taxon>
        <taxon>Paracoccaceae</taxon>
        <taxon>Albimonas</taxon>
    </lineage>
</organism>
<dbReference type="GO" id="GO:0050355">
    <property type="term" value="F:inorganic triphosphate phosphatase activity"/>
    <property type="evidence" value="ECO:0007669"/>
    <property type="project" value="InterPro"/>
</dbReference>
<dbReference type="InterPro" id="IPR038186">
    <property type="entry name" value="CHAD_dom_sf"/>
</dbReference>
<dbReference type="PANTHER" id="PTHR39569:SF1">
    <property type="entry name" value="INORGANIC TRIPHOSPHATASE"/>
    <property type="match status" value="1"/>
</dbReference>
<dbReference type="CDD" id="cd07756">
    <property type="entry name" value="CYTH-like_Pase_CHAD"/>
    <property type="match status" value="1"/>
</dbReference>
<evidence type="ECO:0000259" key="2">
    <source>
        <dbReference type="PROSITE" id="PS51708"/>
    </source>
</evidence>
<dbReference type="PROSITE" id="PS51707">
    <property type="entry name" value="CYTH"/>
    <property type="match status" value="1"/>
</dbReference>
<evidence type="ECO:0000259" key="1">
    <source>
        <dbReference type="PROSITE" id="PS51707"/>
    </source>
</evidence>
<dbReference type="STRING" id="356660.SAMN05444336_10652"/>
<proteinExistence type="predicted"/>
<dbReference type="Pfam" id="PF05235">
    <property type="entry name" value="CHAD"/>
    <property type="match status" value="1"/>
</dbReference>
<dbReference type="SUPFAM" id="SSF55154">
    <property type="entry name" value="CYTH-like phosphatases"/>
    <property type="match status" value="1"/>
</dbReference>